<feature type="region of interest" description="Disordered" evidence="1">
    <location>
        <begin position="1"/>
        <end position="46"/>
    </location>
</feature>
<name>T1L315_TETUR</name>
<dbReference type="EnsemblMetazoa" id="tetur34g01160.1">
    <property type="protein sequence ID" value="tetur34g01160.1"/>
    <property type="gene ID" value="tetur34g01160"/>
</dbReference>
<reference evidence="3" key="1">
    <citation type="submission" date="2011-08" db="EMBL/GenBank/DDBJ databases">
        <authorList>
            <person name="Rombauts S."/>
        </authorList>
    </citation>
    <scope>NUCLEOTIDE SEQUENCE</scope>
    <source>
        <strain evidence="3">London</strain>
    </source>
</reference>
<feature type="compositionally biased region" description="Basic and acidic residues" evidence="1">
    <location>
        <begin position="7"/>
        <end position="17"/>
    </location>
</feature>
<dbReference type="AlphaFoldDB" id="T1L315"/>
<reference evidence="2" key="2">
    <citation type="submission" date="2015-06" db="UniProtKB">
        <authorList>
            <consortium name="EnsemblMetazoa"/>
        </authorList>
    </citation>
    <scope>IDENTIFICATION</scope>
</reference>
<evidence type="ECO:0000256" key="1">
    <source>
        <dbReference type="SAM" id="MobiDB-lite"/>
    </source>
</evidence>
<feature type="compositionally biased region" description="Basic residues" evidence="1">
    <location>
        <begin position="37"/>
        <end position="46"/>
    </location>
</feature>
<proteinExistence type="predicted"/>
<dbReference type="Proteomes" id="UP000015104">
    <property type="component" value="Unassembled WGS sequence"/>
</dbReference>
<dbReference type="EMBL" id="CAEY01000995">
    <property type="status" value="NOT_ANNOTATED_CDS"/>
    <property type="molecule type" value="Genomic_DNA"/>
</dbReference>
<organism evidence="2 3">
    <name type="scientific">Tetranychus urticae</name>
    <name type="common">Two-spotted spider mite</name>
    <dbReference type="NCBI Taxonomy" id="32264"/>
    <lineage>
        <taxon>Eukaryota</taxon>
        <taxon>Metazoa</taxon>
        <taxon>Ecdysozoa</taxon>
        <taxon>Arthropoda</taxon>
        <taxon>Chelicerata</taxon>
        <taxon>Arachnida</taxon>
        <taxon>Acari</taxon>
        <taxon>Acariformes</taxon>
        <taxon>Trombidiformes</taxon>
        <taxon>Prostigmata</taxon>
        <taxon>Eleutherengona</taxon>
        <taxon>Raphignathae</taxon>
        <taxon>Tetranychoidea</taxon>
        <taxon>Tetranychidae</taxon>
        <taxon>Tetranychus</taxon>
    </lineage>
</organism>
<evidence type="ECO:0000313" key="2">
    <source>
        <dbReference type="EnsemblMetazoa" id="tetur34g01160.1"/>
    </source>
</evidence>
<accession>T1L315</accession>
<dbReference type="HOGENOM" id="CLU_3191955_0_0_1"/>
<protein>
    <submittedName>
        <fullName evidence="2">Uncharacterized protein</fullName>
    </submittedName>
</protein>
<keyword evidence="3" id="KW-1185">Reference proteome</keyword>
<sequence>METAMEAAKEAKNKQRLDSGGGKLIKWQTGGVNSGRSKGRSQKFST</sequence>
<evidence type="ECO:0000313" key="3">
    <source>
        <dbReference type="Proteomes" id="UP000015104"/>
    </source>
</evidence>